<accession>A0A5F9DVA2</accession>
<dbReference type="Gene3D" id="3.30.530.20">
    <property type="match status" value="1"/>
</dbReference>
<dbReference type="InterPro" id="IPR044996">
    <property type="entry name" value="COQ10-like"/>
</dbReference>
<keyword evidence="5" id="KW-0809">Transit peptide</keyword>
<evidence type="ECO:0000256" key="8">
    <source>
        <dbReference type="ARBA" id="ARBA00024947"/>
    </source>
</evidence>
<evidence type="ECO:0000256" key="3">
    <source>
        <dbReference type="ARBA" id="ARBA00011814"/>
    </source>
</evidence>
<organism evidence="11 12">
    <name type="scientific">Oryctolagus cuniculus</name>
    <name type="common">Rabbit</name>
    <dbReference type="NCBI Taxonomy" id="9986"/>
    <lineage>
        <taxon>Eukaryota</taxon>
        <taxon>Metazoa</taxon>
        <taxon>Chordata</taxon>
        <taxon>Craniata</taxon>
        <taxon>Vertebrata</taxon>
        <taxon>Euteleostomi</taxon>
        <taxon>Mammalia</taxon>
        <taxon>Eutheria</taxon>
        <taxon>Euarchontoglires</taxon>
        <taxon>Glires</taxon>
        <taxon>Lagomorpha</taxon>
        <taxon>Leporidae</taxon>
        <taxon>Oryctolagus</taxon>
    </lineage>
</organism>
<dbReference type="AlphaFoldDB" id="A0A5F9DVA2"/>
<dbReference type="FunCoup" id="A0A5F9DVA2">
    <property type="interactions" value="504"/>
</dbReference>
<dbReference type="GeneTree" id="ENSGT00940000155367"/>
<dbReference type="Proteomes" id="UP000001811">
    <property type="component" value="Chromosome 7"/>
</dbReference>
<name>A0A5F9DVA2_RABIT</name>
<comment type="function">
    <text evidence="8">Required for the function of coenzyme Q in the respiratory chain. May serve as a chaperone or may be involved in the transport of Q6 from its site of synthesis to the catalytic sites of the respiratory complexes.</text>
</comment>
<dbReference type="InterPro" id="IPR005031">
    <property type="entry name" value="COQ10_START"/>
</dbReference>
<evidence type="ECO:0000256" key="2">
    <source>
        <dbReference type="ARBA" id="ARBA00006885"/>
    </source>
</evidence>
<proteinExistence type="inferred from homology"/>
<dbReference type="STRING" id="9986.ENSOCUP00000049887"/>
<reference evidence="11 12" key="1">
    <citation type="journal article" date="2011" name="Nature">
        <title>A high-resolution map of human evolutionary constraint using 29 mammals.</title>
        <authorList>
            <person name="Lindblad-Toh K."/>
            <person name="Garber M."/>
            <person name="Zuk O."/>
            <person name="Lin M.F."/>
            <person name="Parker B.J."/>
            <person name="Washietl S."/>
            <person name="Kheradpour P."/>
            <person name="Ernst J."/>
            <person name="Jordan G."/>
            <person name="Mauceli E."/>
            <person name="Ward L.D."/>
            <person name="Lowe C.B."/>
            <person name="Holloway A.K."/>
            <person name="Clamp M."/>
            <person name="Gnerre S."/>
            <person name="Alfoldi J."/>
            <person name="Beal K."/>
            <person name="Chang J."/>
            <person name="Clawson H."/>
            <person name="Cuff J."/>
            <person name="Di Palma F."/>
            <person name="Fitzgerald S."/>
            <person name="Flicek P."/>
            <person name="Guttman M."/>
            <person name="Hubisz M.J."/>
            <person name="Jaffe D.B."/>
            <person name="Jungreis I."/>
            <person name="Kent W.J."/>
            <person name="Kostka D."/>
            <person name="Lara M."/>
            <person name="Martins A.L."/>
            <person name="Massingham T."/>
            <person name="Moltke I."/>
            <person name="Raney B.J."/>
            <person name="Rasmussen M.D."/>
            <person name="Robinson J."/>
            <person name="Stark A."/>
            <person name="Vilella A.J."/>
            <person name="Wen J."/>
            <person name="Xie X."/>
            <person name="Zody M.C."/>
            <person name="Baldwin J."/>
            <person name="Bloom T."/>
            <person name="Chin C.W."/>
            <person name="Heiman D."/>
            <person name="Nicol R."/>
            <person name="Nusbaum C."/>
            <person name="Young S."/>
            <person name="Wilkinson J."/>
            <person name="Worley K.C."/>
            <person name="Kovar C.L."/>
            <person name="Muzny D.M."/>
            <person name="Gibbs R.A."/>
            <person name="Cree A."/>
            <person name="Dihn H.H."/>
            <person name="Fowler G."/>
            <person name="Jhangiani S."/>
            <person name="Joshi V."/>
            <person name="Lee S."/>
            <person name="Lewis L.R."/>
            <person name="Nazareth L.V."/>
            <person name="Okwuonu G."/>
            <person name="Santibanez J."/>
            <person name="Warren W.C."/>
            <person name="Mardis E.R."/>
            <person name="Weinstock G.M."/>
            <person name="Wilson R.K."/>
            <person name="Delehaunty K."/>
            <person name="Dooling D."/>
            <person name="Fronik C."/>
            <person name="Fulton L."/>
            <person name="Fulton B."/>
            <person name="Graves T."/>
            <person name="Minx P."/>
            <person name="Sodergren E."/>
            <person name="Birney E."/>
            <person name="Margulies E.H."/>
            <person name="Herrero J."/>
            <person name="Green E.D."/>
            <person name="Haussler D."/>
            <person name="Siepel A."/>
            <person name="Goldman N."/>
            <person name="Pollard K.S."/>
            <person name="Pedersen J.S."/>
            <person name="Lander E.S."/>
            <person name="Kellis M."/>
        </authorList>
    </citation>
    <scope>NUCLEOTIDE SEQUENCE [LARGE SCALE GENOMIC DNA]</scope>
    <source>
        <strain evidence="11 12">Thorbecke inbred</strain>
    </source>
</reference>
<dbReference type="FunFam" id="3.30.530.20:FF:000002">
    <property type="entry name" value="Coenzyme Q-binding protein COQ10 homolog, mitochondrial"/>
    <property type="match status" value="1"/>
</dbReference>
<evidence type="ECO:0000256" key="5">
    <source>
        <dbReference type="ARBA" id="ARBA00022946"/>
    </source>
</evidence>
<dbReference type="InParanoid" id="A0A5F9DVA2"/>
<evidence type="ECO:0000256" key="6">
    <source>
        <dbReference type="ARBA" id="ARBA00023128"/>
    </source>
</evidence>
<comment type="subcellular location">
    <subcellularLocation>
        <location evidence="1">Mitochondrion inner membrane</location>
        <topology evidence="1">Peripheral membrane protein</topology>
        <orientation evidence="1">Matrix side</orientation>
    </subcellularLocation>
</comment>
<comment type="similarity">
    <text evidence="2">Belongs to the COQ10 family.</text>
</comment>
<evidence type="ECO:0000259" key="10">
    <source>
        <dbReference type="Pfam" id="PF03364"/>
    </source>
</evidence>
<dbReference type="SUPFAM" id="SSF55961">
    <property type="entry name" value="Bet v1-like"/>
    <property type="match status" value="1"/>
</dbReference>
<gene>
    <name evidence="11" type="primary">COQ10B</name>
</gene>
<dbReference type="GO" id="GO:0048039">
    <property type="term" value="F:ubiquinone binding"/>
    <property type="evidence" value="ECO:0007669"/>
    <property type="project" value="InterPro"/>
</dbReference>
<dbReference type="PANTHER" id="PTHR12901:SF9">
    <property type="entry name" value="COENZYME Q-BINDING PROTEIN COQ10 HOMOLOG B, MITOCHONDRIAL"/>
    <property type="match status" value="1"/>
</dbReference>
<sequence length="310" mass="34612">MTNAFTHGLQAVEACVSFAQARRKKGRVWLPRGPPDWLKVAGAGGTPRHQGGAAGLVLEVATGFVEMTMAARTGPRALTRVVSGCRPKSATAAEALAPAGGPARNVRYLASCGILMNRSLTLHTSMLPKEIHARTFFRIAAPLINKRKEYSERRIIGYSMQEMYDVVSGMEDYKHFVPWCKKSDIISRRSGYCKTRLEIGFPPVLERYTSVVTLVKPHLVKASCTDGKLFNHLETIWRFSPGLPGYPRTCTLDFSISFEFRSLLHSQLATLFFDEVVKQMVAAFERRACKLYGPETSIPRELMLHEVHHT</sequence>
<evidence type="ECO:0000256" key="7">
    <source>
        <dbReference type="ARBA" id="ARBA00023136"/>
    </source>
</evidence>
<dbReference type="GO" id="GO:0005743">
    <property type="term" value="C:mitochondrial inner membrane"/>
    <property type="evidence" value="ECO:0007669"/>
    <property type="project" value="UniProtKB-SubCell"/>
</dbReference>
<evidence type="ECO:0000256" key="9">
    <source>
        <dbReference type="ARBA" id="ARBA00039620"/>
    </source>
</evidence>
<evidence type="ECO:0000313" key="11">
    <source>
        <dbReference type="Ensembl" id="ENSOCUP00000049887.1"/>
    </source>
</evidence>
<protein>
    <recommendedName>
        <fullName evidence="9">Coenzyme Q-binding protein COQ10 homolog B, mitochondrial</fullName>
    </recommendedName>
</protein>
<keyword evidence="4" id="KW-0999">Mitochondrion inner membrane</keyword>
<dbReference type="Bgee" id="ENSOCUG00000012735">
    <property type="expression patterns" value="Expressed in ovary and 16 other cell types or tissues"/>
</dbReference>
<keyword evidence="12" id="KW-1185">Reference proteome</keyword>
<reference evidence="11" key="2">
    <citation type="submission" date="2025-08" db="UniProtKB">
        <authorList>
            <consortium name="Ensembl"/>
        </authorList>
    </citation>
    <scope>IDENTIFICATION</scope>
    <source>
        <strain evidence="11">Thorbecke</strain>
    </source>
</reference>
<dbReference type="InterPro" id="IPR023393">
    <property type="entry name" value="START-like_dom_sf"/>
</dbReference>
<feature type="domain" description="Coenzyme Q-binding protein COQ10 START" evidence="10">
    <location>
        <begin position="156"/>
        <end position="285"/>
    </location>
</feature>
<evidence type="ECO:0000256" key="1">
    <source>
        <dbReference type="ARBA" id="ARBA00004443"/>
    </source>
</evidence>
<dbReference type="EMBL" id="AAGW02003258">
    <property type="status" value="NOT_ANNOTATED_CDS"/>
    <property type="molecule type" value="Genomic_DNA"/>
</dbReference>
<dbReference type="CDD" id="cd07813">
    <property type="entry name" value="COQ10p_like"/>
    <property type="match status" value="1"/>
</dbReference>
<reference evidence="11" key="3">
    <citation type="submission" date="2025-09" db="UniProtKB">
        <authorList>
            <consortium name="Ensembl"/>
        </authorList>
    </citation>
    <scope>IDENTIFICATION</scope>
    <source>
        <strain evidence="11">Thorbecke</strain>
    </source>
</reference>
<evidence type="ECO:0000256" key="4">
    <source>
        <dbReference type="ARBA" id="ARBA00022792"/>
    </source>
</evidence>
<comment type="subunit">
    <text evidence="3">Interacts with coenzyme Q.</text>
</comment>
<dbReference type="Ensembl" id="ENSOCUT00000045820.1">
    <property type="protein sequence ID" value="ENSOCUP00000049887.1"/>
    <property type="gene ID" value="ENSOCUG00000012735.4"/>
</dbReference>
<evidence type="ECO:0000313" key="12">
    <source>
        <dbReference type="Proteomes" id="UP000001811"/>
    </source>
</evidence>
<dbReference type="GO" id="GO:0045333">
    <property type="term" value="P:cellular respiration"/>
    <property type="evidence" value="ECO:0007669"/>
    <property type="project" value="InterPro"/>
</dbReference>
<dbReference type="PANTHER" id="PTHR12901">
    <property type="entry name" value="SPERM PROTEIN HOMOLOG"/>
    <property type="match status" value="1"/>
</dbReference>
<dbReference type="EMBL" id="AAGW02003257">
    <property type="status" value="NOT_ANNOTATED_CDS"/>
    <property type="molecule type" value="Genomic_DNA"/>
</dbReference>
<keyword evidence="7" id="KW-0472">Membrane</keyword>
<dbReference type="Pfam" id="PF03364">
    <property type="entry name" value="Polyketide_cyc"/>
    <property type="match status" value="1"/>
</dbReference>
<keyword evidence="6" id="KW-0496">Mitochondrion</keyword>